<feature type="transmembrane region" description="Helical" evidence="9">
    <location>
        <begin position="136"/>
        <end position="155"/>
    </location>
</feature>
<evidence type="ECO:0000256" key="6">
    <source>
        <dbReference type="ARBA" id="ARBA00022989"/>
    </source>
</evidence>
<dbReference type="OrthoDB" id="8559033at2"/>
<evidence type="ECO:0000256" key="9">
    <source>
        <dbReference type="RuleBase" id="RU369079"/>
    </source>
</evidence>
<proteinExistence type="inferred from homology"/>
<dbReference type="GO" id="GO:0005886">
    <property type="term" value="C:plasma membrane"/>
    <property type="evidence" value="ECO:0007669"/>
    <property type="project" value="UniProtKB-SubCell"/>
</dbReference>
<dbReference type="GO" id="GO:0022857">
    <property type="term" value="F:transmembrane transporter activity"/>
    <property type="evidence" value="ECO:0007669"/>
    <property type="project" value="UniProtKB-UniRule"/>
</dbReference>
<dbReference type="Proteomes" id="UP000280507">
    <property type="component" value="Unassembled WGS sequence"/>
</dbReference>
<evidence type="ECO:0000256" key="5">
    <source>
        <dbReference type="ARBA" id="ARBA00022692"/>
    </source>
</evidence>
<dbReference type="InterPro" id="IPR055348">
    <property type="entry name" value="DctQ"/>
</dbReference>
<reference evidence="11 12" key="1">
    <citation type="journal article" date="2012" name="Int. J. Syst. Evol. Microbiol.">
        <title>Marinomonas hwangdonensis sp. nov., isolated from seawater.</title>
        <authorList>
            <person name="Jung Y.T."/>
            <person name="Oh T.K."/>
            <person name="Yoon J.H."/>
        </authorList>
    </citation>
    <scope>NUCLEOTIDE SEQUENCE [LARGE SCALE GENOMIC DNA]</scope>
    <source>
        <strain evidence="11 12">HDW-15</strain>
    </source>
</reference>
<organism evidence="11 12">
    <name type="scientific">Marinomonas hwangdonensis</name>
    <dbReference type="NCBI Taxonomy" id="1053647"/>
    <lineage>
        <taxon>Bacteria</taxon>
        <taxon>Pseudomonadati</taxon>
        <taxon>Pseudomonadota</taxon>
        <taxon>Gammaproteobacteria</taxon>
        <taxon>Oceanospirillales</taxon>
        <taxon>Oceanospirillaceae</taxon>
        <taxon>Marinomonas</taxon>
    </lineage>
</organism>
<comment type="subunit">
    <text evidence="9">The complex comprises the extracytoplasmic solute receptor protein and the two transmembrane proteins.</text>
</comment>
<dbReference type="PANTHER" id="PTHR35011">
    <property type="entry name" value="2,3-DIKETO-L-GULONATE TRAP TRANSPORTER SMALL PERMEASE PROTEIN YIAM"/>
    <property type="match status" value="1"/>
</dbReference>
<comment type="subcellular location">
    <subcellularLocation>
        <location evidence="1 9">Cell inner membrane</location>
        <topology evidence="1 9">Multi-pass membrane protein</topology>
    </subcellularLocation>
</comment>
<dbReference type="InterPro" id="IPR007387">
    <property type="entry name" value="TRAP_DctQ"/>
</dbReference>
<feature type="transmembrane region" description="Helical" evidence="9">
    <location>
        <begin position="26"/>
        <end position="45"/>
    </location>
</feature>
<evidence type="ECO:0000313" key="11">
    <source>
        <dbReference type="EMBL" id="RNF51661.1"/>
    </source>
</evidence>
<keyword evidence="2 9" id="KW-0813">Transport</keyword>
<feature type="transmembrane region" description="Helical" evidence="9">
    <location>
        <begin position="91"/>
        <end position="115"/>
    </location>
</feature>
<comment type="function">
    <text evidence="9">Part of the tripartite ATP-independent periplasmic (TRAP) transport system.</text>
</comment>
<evidence type="ECO:0000259" key="10">
    <source>
        <dbReference type="Pfam" id="PF04290"/>
    </source>
</evidence>
<evidence type="ECO:0000256" key="2">
    <source>
        <dbReference type="ARBA" id="ARBA00022448"/>
    </source>
</evidence>
<protein>
    <recommendedName>
        <fullName evidence="9">TRAP transporter small permease protein</fullName>
    </recommendedName>
</protein>
<feature type="domain" description="Tripartite ATP-independent periplasmic transporters DctQ component" evidence="10">
    <location>
        <begin position="32"/>
        <end position="160"/>
    </location>
</feature>
<keyword evidence="5 9" id="KW-0812">Transmembrane</keyword>
<dbReference type="EMBL" id="RIZG01000003">
    <property type="protein sequence ID" value="RNF51661.1"/>
    <property type="molecule type" value="Genomic_DNA"/>
</dbReference>
<feature type="transmembrane region" description="Helical" evidence="9">
    <location>
        <begin position="52"/>
        <end position="71"/>
    </location>
</feature>
<evidence type="ECO:0000256" key="1">
    <source>
        <dbReference type="ARBA" id="ARBA00004429"/>
    </source>
</evidence>
<sequence>MIVTAIRGYCLGTHALVSFIGNSISYLMPVLAFVVAFEVFARYFLNSPTIWAYDLSLFIFGYIAALGGAFAQQQRAHINVDILYNTVSPRIRNIFNMLSFSLAIFFVAVICKMSIGKFEEAIEFNYRRQSEWAPQMHHYWVMMAVASVLLALQLTSDWLEECYHLFTGKNLLPASLRNHLEETPND</sequence>
<evidence type="ECO:0000256" key="3">
    <source>
        <dbReference type="ARBA" id="ARBA00022475"/>
    </source>
</evidence>
<keyword evidence="4 9" id="KW-0997">Cell inner membrane</keyword>
<evidence type="ECO:0000313" key="12">
    <source>
        <dbReference type="Proteomes" id="UP000280507"/>
    </source>
</evidence>
<dbReference type="Pfam" id="PF04290">
    <property type="entry name" value="DctQ"/>
    <property type="match status" value="1"/>
</dbReference>
<gene>
    <name evidence="11" type="ORF">EBI00_07170</name>
</gene>
<keyword evidence="7 9" id="KW-0472">Membrane</keyword>
<comment type="similarity">
    <text evidence="8 9">Belongs to the TRAP transporter small permease family.</text>
</comment>
<evidence type="ECO:0000256" key="7">
    <source>
        <dbReference type="ARBA" id="ARBA00023136"/>
    </source>
</evidence>
<evidence type="ECO:0000256" key="8">
    <source>
        <dbReference type="ARBA" id="ARBA00038436"/>
    </source>
</evidence>
<dbReference type="AlphaFoldDB" id="A0A3M8Q7K6"/>
<keyword evidence="6 9" id="KW-1133">Transmembrane helix</keyword>
<dbReference type="RefSeq" id="WP_123095232.1">
    <property type="nucleotide sequence ID" value="NZ_RIZG01000003.1"/>
</dbReference>
<accession>A0A3M8Q7K6</accession>
<evidence type="ECO:0000256" key="4">
    <source>
        <dbReference type="ARBA" id="ARBA00022519"/>
    </source>
</evidence>
<name>A0A3M8Q7K6_9GAMM</name>
<keyword evidence="3" id="KW-1003">Cell membrane</keyword>
<keyword evidence="12" id="KW-1185">Reference proteome</keyword>
<comment type="caution">
    <text evidence="11">The sequence shown here is derived from an EMBL/GenBank/DDBJ whole genome shotgun (WGS) entry which is preliminary data.</text>
</comment>